<dbReference type="CDD" id="cd15798">
    <property type="entry name" value="PMEI-like_3"/>
    <property type="match status" value="1"/>
</dbReference>
<dbReference type="PANTHER" id="PTHR31707">
    <property type="entry name" value="PECTINESTERASE"/>
    <property type="match status" value="1"/>
</dbReference>
<evidence type="ECO:0000259" key="7">
    <source>
        <dbReference type="Pfam" id="PF04043"/>
    </source>
</evidence>
<evidence type="ECO:0000259" key="6">
    <source>
        <dbReference type="Pfam" id="PF01095"/>
    </source>
</evidence>
<dbReference type="GO" id="GO:0045490">
    <property type="term" value="P:pectin catabolic process"/>
    <property type="evidence" value="ECO:0007669"/>
    <property type="project" value="UniProtKB-UniPathway"/>
</dbReference>
<dbReference type="SUPFAM" id="SSF51126">
    <property type="entry name" value="Pectin lyase-like"/>
    <property type="match status" value="1"/>
</dbReference>
<dbReference type="AlphaFoldDB" id="A0A565CBI5"/>
<keyword evidence="9" id="KW-1185">Reference proteome</keyword>
<dbReference type="InterPro" id="IPR012334">
    <property type="entry name" value="Pectin_lyas_fold"/>
</dbReference>
<proteinExistence type="inferred from homology"/>
<gene>
    <name evidence="8" type="ORF">ANE_LOCUS21479</name>
</gene>
<dbReference type="Pfam" id="PF01095">
    <property type="entry name" value="Pectinesterase"/>
    <property type="match status" value="1"/>
</dbReference>
<dbReference type="GO" id="GO:0004857">
    <property type="term" value="F:enzyme inhibitor activity"/>
    <property type="evidence" value="ECO:0007669"/>
    <property type="project" value="InterPro"/>
</dbReference>
<comment type="similarity">
    <text evidence="2">In the N-terminal section; belongs to the PMEI family.</text>
</comment>
<evidence type="ECO:0000256" key="4">
    <source>
        <dbReference type="ARBA" id="ARBA00022801"/>
    </source>
</evidence>
<dbReference type="InterPro" id="IPR035513">
    <property type="entry name" value="Invertase/methylesterase_inhib"/>
</dbReference>
<organism evidence="8 9">
    <name type="scientific">Arabis nemorensis</name>
    <dbReference type="NCBI Taxonomy" id="586526"/>
    <lineage>
        <taxon>Eukaryota</taxon>
        <taxon>Viridiplantae</taxon>
        <taxon>Streptophyta</taxon>
        <taxon>Embryophyta</taxon>
        <taxon>Tracheophyta</taxon>
        <taxon>Spermatophyta</taxon>
        <taxon>Magnoliopsida</taxon>
        <taxon>eudicotyledons</taxon>
        <taxon>Gunneridae</taxon>
        <taxon>Pentapetalae</taxon>
        <taxon>rosids</taxon>
        <taxon>malvids</taxon>
        <taxon>Brassicales</taxon>
        <taxon>Brassicaceae</taxon>
        <taxon>Arabideae</taxon>
        <taxon>Arabis</taxon>
    </lineage>
</organism>
<dbReference type="GO" id="GO:0042545">
    <property type="term" value="P:cell wall modification"/>
    <property type="evidence" value="ECO:0007669"/>
    <property type="project" value="InterPro"/>
</dbReference>
<feature type="domain" description="Pectinesterase inhibitor" evidence="7">
    <location>
        <begin position="10"/>
        <end position="106"/>
    </location>
</feature>
<evidence type="ECO:0000313" key="8">
    <source>
        <dbReference type="EMBL" id="VVB11035.1"/>
    </source>
</evidence>
<feature type="domain" description="Pectinesterase catalytic" evidence="6">
    <location>
        <begin position="167"/>
        <end position="344"/>
    </location>
</feature>
<dbReference type="EMBL" id="CABITT030000007">
    <property type="protein sequence ID" value="VVB11035.1"/>
    <property type="molecule type" value="Genomic_DNA"/>
</dbReference>
<keyword evidence="5" id="KW-0063">Aspartyl esterase</keyword>
<dbReference type="InterPro" id="IPR011050">
    <property type="entry name" value="Pectin_lyase_fold/virulence"/>
</dbReference>
<evidence type="ECO:0000313" key="9">
    <source>
        <dbReference type="Proteomes" id="UP000489600"/>
    </source>
</evidence>
<dbReference type="UniPathway" id="UPA00545">
    <property type="reaction ID" value="UER00823"/>
</dbReference>
<protein>
    <submittedName>
        <fullName evidence="8">Uncharacterized protein</fullName>
    </submittedName>
</protein>
<dbReference type="GO" id="GO:0030599">
    <property type="term" value="F:pectinesterase activity"/>
    <property type="evidence" value="ECO:0007669"/>
    <property type="project" value="InterPro"/>
</dbReference>
<accession>A0A565CBI5</accession>
<reference evidence="8" key="1">
    <citation type="submission" date="2019-07" db="EMBL/GenBank/DDBJ databases">
        <authorList>
            <person name="Dittberner H."/>
        </authorList>
    </citation>
    <scope>NUCLEOTIDE SEQUENCE [LARGE SCALE GENOMIC DNA]</scope>
</reference>
<dbReference type="InterPro" id="IPR006501">
    <property type="entry name" value="Pectinesterase_inhib_dom"/>
</dbReference>
<evidence type="ECO:0000256" key="3">
    <source>
        <dbReference type="ARBA" id="ARBA00007786"/>
    </source>
</evidence>
<dbReference type="Pfam" id="PF04043">
    <property type="entry name" value="PMEI"/>
    <property type="match status" value="1"/>
</dbReference>
<dbReference type="Gene3D" id="1.20.140.40">
    <property type="entry name" value="Invertase/pectin methylesterase inhibitor family protein"/>
    <property type="match status" value="1"/>
</dbReference>
<sequence>MYLEQTLEGAVKAKCDTYSLGSQFDSKGAWEDCMDLHDQTIYRLNQFVLSCLTNACSGSDVQTWLSMTLTNLDTCREGMSELGVSSESLQSVLANITIDVINALAIIKGMKQKMKINENEFGVLKQGAMESPSTNGERVDVVVAQDGSGDYKTIQEAIDGAGIEAGDKTIITGDRSNDTGFRTFDSTTFVAKGDGLVLREMTISNTAGPEKKLAVALRMDLDASAFHGISIEGFQDTLYVYANRQFFKECHIYGTVDFICGDAAIVFQDCQILAQRPPGGVNTITVQSRVSKNHTGGIVIHNSVVKGDPKVRLGGMKTYLGRPWKRYARTVVMRTQLGQLIEPK</sequence>
<comment type="caution">
    <text evidence="8">The sequence shown here is derived from an EMBL/GenBank/DDBJ whole genome shotgun (WGS) entry which is preliminary data.</text>
</comment>
<dbReference type="InterPro" id="IPR000070">
    <property type="entry name" value="Pectinesterase_cat"/>
</dbReference>
<dbReference type="Proteomes" id="UP000489600">
    <property type="component" value="Unassembled WGS sequence"/>
</dbReference>
<dbReference type="OrthoDB" id="1936831at2759"/>
<comment type="similarity">
    <text evidence="3">In the C-terminal section; belongs to the pectinesterase family.</text>
</comment>
<comment type="pathway">
    <text evidence="1">Glycan metabolism; pectin degradation; 2-dehydro-3-deoxy-D-gluconate from pectin: step 1/5.</text>
</comment>
<evidence type="ECO:0000256" key="5">
    <source>
        <dbReference type="ARBA" id="ARBA00023085"/>
    </source>
</evidence>
<evidence type="ECO:0000256" key="1">
    <source>
        <dbReference type="ARBA" id="ARBA00005184"/>
    </source>
</evidence>
<dbReference type="Gene3D" id="2.160.20.10">
    <property type="entry name" value="Single-stranded right-handed beta-helix, Pectin lyase-like"/>
    <property type="match status" value="1"/>
</dbReference>
<keyword evidence="4" id="KW-0378">Hydrolase</keyword>
<name>A0A565CBI5_9BRAS</name>
<evidence type="ECO:0000256" key="2">
    <source>
        <dbReference type="ARBA" id="ARBA00006027"/>
    </source>
</evidence>
<dbReference type="SUPFAM" id="SSF101148">
    <property type="entry name" value="Plant invertase/pectin methylesterase inhibitor"/>
    <property type="match status" value="1"/>
</dbReference>